<feature type="compositionally biased region" description="Gly residues" evidence="1">
    <location>
        <begin position="1029"/>
        <end position="1046"/>
    </location>
</feature>
<feature type="region of interest" description="Disordered" evidence="1">
    <location>
        <begin position="1028"/>
        <end position="1117"/>
    </location>
</feature>
<feature type="compositionally biased region" description="Low complexity" evidence="1">
    <location>
        <begin position="782"/>
        <end position="792"/>
    </location>
</feature>
<dbReference type="InterPro" id="IPR036188">
    <property type="entry name" value="FAD/NAD-bd_sf"/>
</dbReference>
<accession>A0A150FXL1</accession>
<dbReference type="Gene3D" id="3.50.50.60">
    <property type="entry name" value="FAD/NAD(P)-binding domain"/>
    <property type="match status" value="1"/>
</dbReference>
<feature type="region of interest" description="Disordered" evidence="1">
    <location>
        <begin position="644"/>
        <end position="723"/>
    </location>
</feature>
<organism evidence="2 3">
    <name type="scientific">Gonium pectorale</name>
    <name type="common">Green alga</name>
    <dbReference type="NCBI Taxonomy" id="33097"/>
    <lineage>
        <taxon>Eukaryota</taxon>
        <taxon>Viridiplantae</taxon>
        <taxon>Chlorophyta</taxon>
        <taxon>core chlorophytes</taxon>
        <taxon>Chlorophyceae</taxon>
        <taxon>CS clade</taxon>
        <taxon>Chlamydomonadales</taxon>
        <taxon>Volvocaceae</taxon>
        <taxon>Gonium</taxon>
    </lineage>
</organism>
<feature type="region of interest" description="Disordered" evidence="1">
    <location>
        <begin position="549"/>
        <end position="587"/>
    </location>
</feature>
<protein>
    <submittedName>
        <fullName evidence="2">Uncharacterized protein</fullName>
    </submittedName>
</protein>
<feature type="region of interest" description="Disordered" evidence="1">
    <location>
        <begin position="1132"/>
        <end position="1173"/>
    </location>
</feature>
<keyword evidence="3" id="KW-1185">Reference proteome</keyword>
<dbReference type="OrthoDB" id="552902at2759"/>
<feature type="compositionally biased region" description="Pro residues" evidence="1">
    <location>
        <begin position="1088"/>
        <end position="1100"/>
    </location>
</feature>
<name>A0A150FXL1_GONPE</name>
<feature type="compositionally biased region" description="Gly residues" evidence="1">
    <location>
        <begin position="380"/>
        <end position="394"/>
    </location>
</feature>
<feature type="compositionally biased region" description="Low complexity" evidence="1">
    <location>
        <begin position="690"/>
        <end position="707"/>
    </location>
</feature>
<feature type="region of interest" description="Disordered" evidence="1">
    <location>
        <begin position="449"/>
        <end position="489"/>
    </location>
</feature>
<feature type="region of interest" description="Disordered" evidence="1">
    <location>
        <begin position="744"/>
        <end position="794"/>
    </location>
</feature>
<feature type="region of interest" description="Disordered" evidence="1">
    <location>
        <begin position="313"/>
        <end position="351"/>
    </location>
</feature>
<feature type="region of interest" description="Disordered" evidence="1">
    <location>
        <begin position="364"/>
        <end position="433"/>
    </location>
</feature>
<dbReference type="EMBL" id="LSYV01000156">
    <property type="protein sequence ID" value="KXZ42364.1"/>
    <property type="molecule type" value="Genomic_DNA"/>
</dbReference>
<evidence type="ECO:0000313" key="2">
    <source>
        <dbReference type="EMBL" id="KXZ42364.1"/>
    </source>
</evidence>
<feature type="region of interest" description="Disordered" evidence="1">
    <location>
        <begin position="913"/>
        <end position="936"/>
    </location>
</feature>
<feature type="compositionally biased region" description="Low complexity" evidence="1">
    <location>
        <begin position="555"/>
        <end position="580"/>
    </location>
</feature>
<sequence length="1465" mass="146804">MHFRAATPEALHGKHVTVVGDGADALDAACAVALLNEGQGVRLAPAALCGASLLDGARHRALRAALQPHYTLPRPGLVDRALRAPTKRRFWAVVKEKAKTLVGRSEAGSNATLSVDGSKGPTVSTAAASAVSLPAGAPEDASSVVVLAPSPADPRVMPFLDGKLREALMEAGEEAADDVSSGGGGLPHQKTRGSALVLYRGMVHPAAPGLVLLGLQSHATSDPRVGELQVRWALAFVLGALPLPPAAAMRSDLSRQRSWRRAALASPLMSTHGSLARAHERHYMAQLEADLAASVVHRALVPCGELDEELPMAADDAGRPSGTHTPRKVGKEPKALAPARQSEGGAAASWSSGLQAVKQALRGLASGSRHGSNRLHRLRSGGGGGRGRGSGSGGCRNDSGSSGGFSGNQGPHPLASGPQHAPGGGFDKVSSGHHTPRMLLVRRASTGGAMALGRGGSPAASSSQLPVLPPSRLHARGSGAAGDSPSQADAEYTAGYTGLYDTGTGTGTGATVGVPYPYIIIGGASVDNTHLLTSGNLAGAAGGAARASAGDHGRSSASGHFARLSTSQRAARRSSQGTAGFVLTGPGPFLDTSDRDLMAAGSPPEAASSSSIPLLHKAAWTLQSAPLATLPAGASGPLPLWKQQQQHRPLQVGCPDEDPTAEPHTTTLEPPARAHHHLPGSGAPTPALLTPRTARHSPSSRAASPSTDYEDRDHGNAASPPGFQSESLLAIRLPAHTGISGARTSRFRSLARRQTASRLGMSLPEDVEPRTSAPGGAHRQQGGASPAAAFDAGADDGRSSALGVMASQLAALRAHLHSPDSNPFPDVLGPSSTPTPAVSAAATAAAAGAAGERGLVRAQAAGPRAEADGAGAGLFLSGRGGGTGRKSIISRMARANSLADLPCVEHDHAAAAATAHRSHQHPQLPLGLSSDAPSRALAEGGPGLAGGRFASGPVSADNQLELETTRLSVTGTVPEDVPVVFLNAQDGHTRSVREVLSGAGGVGGGAGEGCRAPDGFLSAPLMKLARALQGGGGGGGGGGGARGGSSGASPSPLGPPQQRAGWASRGSSGVLPPPLPPPPTDGVLTELLPPPADMGMPPSPRAAAEERRGRRPVRSRYSLGHLGALTALGAPESSAHGAATANSSVGVAEDGRSSRTSNYSRSESVLSAAGTSQARGRCISRAQSSACATATGGVEAPSDAPSPVAGAAAGNGGGNSGGNGGGGASLAAATESVLGTVFGSRWRGAASRSSGAGAGRHVSRLSLLSQAADAAAVPYRKMASSLSAAPADTPEASAGPASAVSTRSKHDCACAAALVTSAGRETPSPLAVAQTRHRPAPCVGTPGEPLRPQHPLGSGIDSYEDWQSYLQPHRPQSPALRPVACAGGAEIVTPAAALPVAPPLSLRSLADAEARARAQLMASPGPCSPALMVRRASEAKQERAVQDVSTWLREALQSNRGVDVDVLSD</sequence>
<evidence type="ECO:0000313" key="3">
    <source>
        <dbReference type="Proteomes" id="UP000075714"/>
    </source>
</evidence>
<feature type="compositionally biased region" description="Low complexity" evidence="1">
    <location>
        <begin position="1154"/>
        <end position="1164"/>
    </location>
</feature>
<gene>
    <name evidence="2" type="ORF">GPECTOR_156g88</name>
</gene>
<comment type="caution">
    <text evidence="2">The sequence shown here is derived from an EMBL/GenBank/DDBJ whole genome shotgun (WGS) entry which is preliminary data.</text>
</comment>
<proteinExistence type="predicted"/>
<feature type="region of interest" description="Disordered" evidence="1">
    <location>
        <begin position="1191"/>
        <end position="1212"/>
    </location>
</feature>
<dbReference type="Proteomes" id="UP000075714">
    <property type="component" value="Unassembled WGS sequence"/>
</dbReference>
<feature type="region of interest" description="Disordered" evidence="1">
    <location>
        <begin position="1321"/>
        <end position="1348"/>
    </location>
</feature>
<feature type="compositionally biased region" description="Pro residues" evidence="1">
    <location>
        <begin position="1071"/>
        <end position="1080"/>
    </location>
</feature>
<reference evidence="3" key="1">
    <citation type="journal article" date="2016" name="Nat. Commun.">
        <title>The Gonium pectorale genome demonstrates co-option of cell cycle regulation during the evolution of multicellularity.</title>
        <authorList>
            <person name="Hanschen E.R."/>
            <person name="Marriage T.N."/>
            <person name="Ferris P.J."/>
            <person name="Hamaji T."/>
            <person name="Toyoda A."/>
            <person name="Fujiyama A."/>
            <person name="Neme R."/>
            <person name="Noguchi H."/>
            <person name="Minakuchi Y."/>
            <person name="Suzuki M."/>
            <person name="Kawai-Toyooka H."/>
            <person name="Smith D.R."/>
            <person name="Sparks H."/>
            <person name="Anderson J."/>
            <person name="Bakaric R."/>
            <person name="Luria V."/>
            <person name="Karger A."/>
            <person name="Kirschner M.W."/>
            <person name="Durand P.M."/>
            <person name="Michod R.E."/>
            <person name="Nozaki H."/>
            <person name="Olson B.J."/>
        </authorList>
    </citation>
    <scope>NUCLEOTIDE SEQUENCE [LARGE SCALE GENOMIC DNA]</scope>
    <source>
        <strain evidence="3">NIES-2863</strain>
    </source>
</reference>
<evidence type="ECO:0000256" key="1">
    <source>
        <dbReference type="SAM" id="MobiDB-lite"/>
    </source>
</evidence>